<feature type="domain" description="ABC transmembrane type-2" evidence="10">
    <location>
        <begin position="63"/>
        <end position="284"/>
    </location>
</feature>
<comment type="subcellular location">
    <subcellularLocation>
        <location evidence="1">Cell inner membrane</location>
        <topology evidence="1">Multi-pass membrane protein</topology>
    </subcellularLocation>
    <subcellularLocation>
        <location evidence="9">Cell membrane</location>
        <topology evidence="9">Multi-pass membrane protein</topology>
    </subcellularLocation>
</comment>
<keyword evidence="7 9" id="KW-1133">Transmembrane helix</keyword>
<evidence type="ECO:0000256" key="9">
    <source>
        <dbReference type="RuleBase" id="RU361157"/>
    </source>
</evidence>
<evidence type="ECO:0000313" key="13">
    <source>
        <dbReference type="Proteomes" id="UP000787322"/>
    </source>
</evidence>
<evidence type="ECO:0000256" key="1">
    <source>
        <dbReference type="ARBA" id="ARBA00004429"/>
    </source>
</evidence>
<dbReference type="GO" id="GO:0043190">
    <property type="term" value="C:ATP-binding cassette (ABC) transporter complex"/>
    <property type="evidence" value="ECO:0007669"/>
    <property type="project" value="InterPro"/>
</dbReference>
<dbReference type="Pfam" id="PF01061">
    <property type="entry name" value="ABC2_membrane"/>
    <property type="match status" value="1"/>
</dbReference>
<dbReference type="EMBL" id="JABZGU010000200">
    <property type="protein sequence ID" value="MBF4803407.1"/>
    <property type="molecule type" value="Genomic_DNA"/>
</dbReference>
<dbReference type="RefSeq" id="WP_313996116.1">
    <property type="nucleotide sequence ID" value="NZ_CAUQBC010000013.1"/>
</dbReference>
<reference evidence="12" key="2">
    <citation type="submission" date="2022-05" db="EMBL/GenBank/DDBJ databases">
        <title>Using nanopore sequencing to obtain complete genomes from saliva samples.</title>
        <authorList>
            <person name="Baker J.L."/>
        </authorList>
    </citation>
    <scope>NUCLEOTIDE SEQUENCE</scope>
    <source>
        <strain evidence="12">JCVI-JB-Lp32</strain>
    </source>
</reference>
<protein>
    <recommendedName>
        <fullName evidence="9">Transport permease protein</fullName>
    </recommendedName>
</protein>
<accession>A0A9D6AEJ5</accession>
<proteinExistence type="inferred from homology"/>
<comment type="similarity">
    <text evidence="2 9">Belongs to the ABC-2 integral membrane protein family.</text>
</comment>
<dbReference type="PANTHER" id="PTHR30413:SF8">
    <property type="entry name" value="TRANSPORT PERMEASE PROTEIN"/>
    <property type="match status" value="1"/>
</dbReference>
<evidence type="ECO:0000256" key="4">
    <source>
        <dbReference type="ARBA" id="ARBA00022475"/>
    </source>
</evidence>
<feature type="transmembrane region" description="Helical" evidence="9">
    <location>
        <begin position="204"/>
        <end position="223"/>
    </location>
</feature>
<dbReference type="PANTHER" id="PTHR30413">
    <property type="entry name" value="INNER MEMBRANE TRANSPORT PERMEASE"/>
    <property type="match status" value="1"/>
</dbReference>
<reference evidence="11" key="1">
    <citation type="submission" date="2020-04" db="EMBL/GenBank/DDBJ databases">
        <title>Deep metagenomics examines the oral microbiome during advanced dental caries in children, revealing novel taxa and co-occurrences with host molecules.</title>
        <authorList>
            <person name="Baker J.L."/>
            <person name="Morton J.T."/>
            <person name="Dinis M."/>
            <person name="Alvarez R."/>
            <person name="Tran N.C."/>
            <person name="Knight R."/>
            <person name="Edlund A."/>
        </authorList>
    </citation>
    <scope>NUCLEOTIDE SEQUENCE</scope>
    <source>
        <strain evidence="11">JCVI_3_bin.11</strain>
    </source>
</reference>
<evidence type="ECO:0000256" key="7">
    <source>
        <dbReference type="ARBA" id="ARBA00022989"/>
    </source>
</evidence>
<evidence type="ECO:0000313" key="11">
    <source>
        <dbReference type="EMBL" id="MBF4803407.1"/>
    </source>
</evidence>
<keyword evidence="8 9" id="KW-0472">Membrane</keyword>
<dbReference type="InterPro" id="IPR000412">
    <property type="entry name" value="ABC_2_transport"/>
</dbReference>
<keyword evidence="3 9" id="KW-0813">Transport</keyword>
<dbReference type="InterPro" id="IPR047817">
    <property type="entry name" value="ABC2_TM_bact-type"/>
</dbReference>
<evidence type="ECO:0000256" key="2">
    <source>
        <dbReference type="ARBA" id="ARBA00007783"/>
    </source>
</evidence>
<organism evidence="11 13">
    <name type="scientific">Lancefieldella parvula</name>
    <dbReference type="NCBI Taxonomy" id="1382"/>
    <lineage>
        <taxon>Bacteria</taxon>
        <taxon>Bacillati</taxon>
        <taxon>Actinomycetota</taxon>
        <taxon>Coriobacteriia</taxon>
        <taxon>Coriobacteriales</taxon>
        <taxon>Atopobiaceae</taxon>
        <taxon>Lancefieldella</taxon>
    </lineage>
</organism>
<keyword evidence="6 9" id="KW-0812">Transmembrane</keyword>
<evidence type="ECO:0000259" key="10">
    <source>
        <dbReference type="PROSITE" id="PS51012"/>
    </source>
</evidence>
<evidence type="ECO:0000256" key="8">
    <source>
        <dbReference type="ARBA" id="ARBA00023136"/>
    </source>
</evidence>
<feature type="transmembrane region" description="Helical" evidence="9">
    <location>
        <begin position="62"/>
        <end position="87"/>
    </location>
</feature>
<dbReference type="PROSITE" id="PS51012">
    <property type="entry name" value="ABC_TM2"/>
    <property type="match status" value="1"/>
</dbReference>
<feature type="transmembrane region" description="Helical" evidence="9">
    <location>
        <begin position="99"/>
        <end position="123"/>
    </location>
</feature>
<keyword evidence="4 9" id="KW-1003">Cell membrane</keyword>
<feature type="transmembrane region" description="Helical" evidence="9">
    <location>
        <begin position="144"/>
        <end position="165"/>
    </location>
</feature>
<evidence type="ECO:0000256" key="6">
    <source>
        <dbReference type="ARBA" id="ARBA00022692"/>
    </source>
</evidence>
<dbReference type="Proteomes" id="UP000831562">
    <property type="component" value="Chromosome"/>
</dbReference>
<dbReference type="EMBL" id="CP097092">
    <property type="protein sequence ID" value="UQF78704.1"/>
    <property type="molecule type" value="Genomic_DNA"/>
</dbReference>
<dbReference type="InterPro" id="IPR013525">
    <property type="entry name" value="ABC2_TM"/>
</dbReference>
<dbReference type="AlphaFoldDB" id="A0A9D6AEJ5"/>
<evidence type="ECO:0000256" key="5">
    <source>
        <dbReference type="ARBA" id="ARBA00022519"/>
    </source>
</evidence>
<keyword evidence="5" id="KW-0997">Cell inner membrane</keyword>
<feature type="transmembrane region" description="Helical" evidence="9">
    <location>
        <begin position="262"/>
        <end position="281"/>
    </location>
</feature>
<dbReference type="GO" id="GO:0015920">
    <property type="term" value="P:lipopolysaccharide transport"/>
    <property type="evidence" value="ECO:0007669"/>
    <property type="project" value="TreeGrafter"/>
</dbReference>
<name>A0A9D6AEJ5_9ACTN</name>
<gene>
    <name evidence="11" type="ORF">HXK24_06315</name>
    <name evidence="12" type="ORF">M3I19_03290</name>
</gene>
<evidence type="ECO:0000256" key="3">
    <source>
        <dbReference type="ARBA" id="ARBA00022448"/>
    </source>
</evidence>
<sequence>MSESSTQTNNAQDTSVVSANTNSASLVAVSARDAWYPTHQRDQFILRQLVSKDFKLKYRRSILGVVWSVLNPLLMMTVMAVVFSTFLGNRAEDVVNYPLYLILGNTAFQLMNDATTMGMRSIIDASSLLKKVRINRVVFPVQKVLFAVVNYLFSLIAVGIVMLVFRIPLTIYSLLTPVALLLLACFCIGLAMLLSALAVFFRDVIHLWSVVTTAWMYGTPLFYSVNIMSPWMLQIERFNPMFHFVTFIRDCLLFQKFPATSTILGCLVSAVLALVIGYTVFHKLEKKFILHI</sequence>
<evidence type="ECO:0000313" key="12">
    <source>
        <dbReference type="EMBL" id="UQF78704.1"/>
    </source>
</evidence>
<dbReference type="PRINTS" id="PR00164">
    <property type="entry name" value="ABC2TRNSPORT"/>
</dbReference>
<dbReference type="GO" id="GO:0140359">
    <property type="term" value="F:ABC-type transporter activity"/>
    <property type="evidence" value="ECO:0007669"/>
    <property type="project" value="InterPro"/>
</dbReference>
<feature type="transmembrane region" description="Helical" evidence="9">
    <location>
        <begin position="171"/>
        <end position="197"/>
    </location>
</feature>
<dbReference type="Proteomes" id="UP000787322">
    <property type="component" value="Unassembled WGS sequence"/>
</dbReference>